<dbReference type="Proteomes" id="UP000217076">
    <property type="component" value="Unassembled WGS sequence"/>
</dbReference>
<dbReference type="Pfam" id="PF09356">
    <property type="entry name" value="Phage_BR0599"/>
    <property type="match status" value="1"/>
</dbReference>
<dbReference type="NCBIfam" id="TIGR02218">
    <property type="entry name" value="phg_TIGR02218"/>
    <property type="match status" value="2"/>
</dbReference>
<dbReference type="EMBL" id="FNCV01000011">
    <property type="protein sequence ID" value="SDH74187.1"/>
    <property type="molecule type" value="Genomic_DNA"/>
</dbReference>
<dbReference type="InterPro" id="IPR011928">
    <property type="entry name" value="Phage_phiJL001_Gp84"/>
</dbReference>
<organism evidence="2 3">
    <name type="scientific">Roseospirillum parvum</name>
    <dbReference type="NCBI Taxonomy" id="83401"/>
    <lineage>
        <taxon>Bacteria</taxon>
        <taxon>Pseudomonadati</taxon>
        <taxon>Pseudomonadota</taxon>
        <taxon>Alphaproteobacteria</taxon>
        <taxon>Rhodospirillales</taxon>
        <taxon>Rhodospirillaceae</taxon>
        <taxon>Roseospirillum</taxon>
    </lineage>
</organism>
<keyword evidence="3" id="KW-1185">Reference proteome</keyword>
<evidence type="ECO:0000313" key="3">
    <source>
        <dbReference type="Proteomes" id="UP000217076"/>
    </source>
</evidence>
<accession>A0A1G8EWJ6</accession>
<dbReference type="InterPro" id="IPR018964">
    <property type="entry name" value="Phage_phiJL001_Gp84_C"/>
</dbReference>
<gene>
    <name evidence="2" type="ORF">SAMN05421742_11162</name>
</gene>
<name>A0A1G8EWJ6_9PROT</name>
<proteinExistence type="predicted"/>
<reference evidence="3" key="1">
    <citation type="submission" date="2016-10" db="EMBL/GenBank/DDBJ databases">
        <authorList>
            <person name="Varghese N."/>
            <person name="Submissions S."/>
        </authorList>
    </citation>
    <scope>NUCLEOTIDE SEQUENCE [LARGE SCALE GENOMIC DNA]</scope>
    <source>
        <strain evidence="3">930I</strain>
    </source>
</reference>
<evidence type="ECO:0000313" key="2">
    <source>
        <dbReference type="EMBL" id="SDH74187.1"/>
    </source>
</evidence>
<dbReference type="AlphaFoldDB" id="A0A1G8EWJ6"/>
<feature type="domain" description="Bacteriophage phiJL001 Gp84 C-terminal" evidence="1">
    <location>
        <begin position="263"/>
        <end position="341"/>
    </location>
</feature>
<dbReference type="Pfam" id="PF09931">
    <property type="entry name" value="Phage_phiJL001_Gp84_N"/>
    <property type="match status" value="1"/>
</dbReference>
<dbReference type="STRING" id="83401.SAMN05421742_11162"/>
<protein>
    <recommendedName>
        <fullName evidence="1">Bacteriophage phiJL001 Gp84 C-terminal domain-containing protein</fullName>
    </recommendedName>
</protein>
<dbReference type="RefSeq" id="WP_092621243.1">
    <property type="nucleotide sequence ID" value="NZ_FNCV01000011.1"/>
</dbReference>
<evidence type="ECO:0000259" key="1">
    <source>
        <dbReference type="Pfam" id="PF09356"/>
    </source>
</evidence>
<sequence>MKTDTAAFFAHRSGAVVTLACCWEIERKDGALFTFTDHDQDLVIDDVTYRAVAYERTAVSDEGSFAVDNLEVTAPMTDDSIAADDVRAGLFDAAEIRLYVVNWADPSMGKLFLRRGTLGELAAGHGVDVFTTELRGMMQPLSQSIGEVYGPGCKADLGDRRCQIDLSPAAITRELEVNEGDIYSVAGIPGRQFVVIVAGTTAVEGEAPEYDSTLEAETVDGTATLIAAEAWARTITVDADPTQMAIDVIFDVADSRAAADSSWYDYGVLMWLTGANAGYAQEVKSWDGASTLALWLPAKLEIAEGDTATLYPGCAKTRAVCRDKFANVINFRGFPDLPGIDQAMSYPDAN</sequence>
<dbReference type="OrthoDB" id="1633386at2"/>